<dbReference type="Proteomes" id="UP000492821">
    <property type="component" value="Unassembled WGS sequence"/>
</dbReference>
<dbReference type="AlphaFoldDB" id="A0A7E4V2T7"/>
<dbReference type="WBParaSite" id="Pan_g15548.t1">
    <property type="protein sequence ID" value="Pan_g15548.t1"/>
    <property type="gene ID" value="Pan_g15548"/>
</dbReference>
<evidence type="ECO:0000313" key="1">
    <source>
        <dbReference type="Proteomes" id="UP000492821"/>
    </source>
</evidence>
<keyword evidence="1" id="KW-1185">Reference proteome</keyword>
<reference evidence="1" key="1">
    <citation type="journal article" date="2013" name="Genetics">
        <title>The draft genome and transcriptome of Panagrellus redivivus are shaped by the harsh demands of a free-living lifestyle.</title>
        <authorList>
            <person name="Srinivasan J."/>
            <person name="Dillman A.R."/>
            <person name="Macchietto M.G."/>
            <person name="Heikkinen L."/>
            <person name="Lakso M."/>
            <person name="Fracchia K.M."/>
            <person name="Antoshechkin I."/>
            <person name="Mortazavi A."/>
            <person name="Wong G."/>
            <person name="Sternberg P.W."/>
        </authorList>
    </citation>
    <scope>NUCLEOTIDE SEQUENCE [LARGE SCALE GENOMIC DNA]</scope>
    <source>
        <strain evidence="1">MT8872</strain>
    </source>
</reference>
<name>A0A7E4V2T7_PANRE</name>
<sequence>MEETNFKPSIIEISSREHPTNMKFSLAKRLRALIPARVTSRYKQLRCRIHRARIAFADATRMEFYDLLENQHTPSDEDFYNRK</sequence>
<reference evidence="2" key="2">
    <citation type="submission" date="2020-10" db="UniProtKB">
        <authorList>
            <consortium name="WormBaseParasite"/>
        </authorList>
    </citation>
    <scope>IDENTIFICATION</scope>
</reference>
<accession>A0A7E4V2T7</accession>
<protein>
    <submittedName>
        <fullName evidence="2">Uncharacterized protein</fullName>
    </submittedName>
</protein>
<organism evidence="1 2">
    <name type="scientific">Panagrellus redivivus</name>
    <name type="common">Microworm</name>
    <dbReference type="NCBI Taxonomy" id="6233"/>
    <lineage>
        <taxon>Eukaryota</taxon>
        <taxon>Metazoa</taxon>
        <taxon>Ecdysozoa</taxon>
        <taxon>Nematoda</taxon>
        <taxon>Chromadorea</taxon>
        <taxon>Rhabditida</taxon>
        <taxon>Tylenchina</taxon>
        <taxon>Panagrolaimomorpha</taxon>
        <taxon>Panagrolaimoidea</taxon>
        <taxon>Panagrolaimidae</taxon>
        <taxon>Panagrellus</taxon>
    </lineage>
</organism>
<proteinExistence type="predicted"/>
<evidence type="ECO:0000313" key="2">
    <source>
        <dbReference type="WBParaSite" id="Pan_g15548.t1"/>
    </source>
</evidence>